<evidence type="ECO:0000313" key="2">
    <source>
        <dbReference type="Proteomes" id="UP000184139"/>
    </source>
</evidence>
<protein>
    <recommendedName>
        <fullName evidence="3">BNR repeat-containing family member</fullName>
    </recommendedName>
</protein>
<evidence type="ECO:0000313" key="1">
    <source>
        <dbReference type="EMBL" id="SHH77134.1"/>
    </source>
</evidence>
<sequence>MIYGRVIYVTRERVLAARGNRLIESLDGGVEWKQIGSLPVGFIEKSLMFFRLSSRLLRKGVHHFAVGESCALVSANRDVYSLESGQKRLLEPVHGSRPLTLCAVNGAFYYGEYRSNPERSTVHVWKLEEGEDKWQPVWRFEGIRHVHGVFHDSYENSIWVTTGDLDHEAGIWRTDDDFNTLEKIAGDSQQFRVVQLLFTKDHVYFGSDVPDDKNYIFRMDRNGNAVEKLMAVGSSVFYGYRVGNSLFFSTAVEPSRVNTTRYAEVWGSANGTDWKLIRKFKKDIWPMKYFQYGQVLFPAGPGDGENLWFTPFASAHDQKSFRIPLSTFATHHL</sequence>
<dbReference type="AlphaFoldDB" id="A0A1M5VQ65"/>
<accession>A0A1M5VQ65</accession>
<dbReference type="STRING" id="1121409.SAMN02745124_01791"/>
<gene>
    <name evidence="1" type="ORF">SAMN02745124_01791</name>
</gene>
<dbReference type="EMBL" id="FQXS01000009">
    <property type="protein sequence ID" value="SHH77134.1"/>
    <property type="molecule type" value="Genomic_DNA"/>
</dbReference>
<organism evidence="1 2">
    <name type="scientific">Desulfofustis glycolicus DSM 9705</name>
    <dbReference type="NCBI Taxonomy" id="1121409"/>
    <lineage>
        <taxon>Bacteria</taxon>
        <taxon>Pseudomonadati</taxon>
        <taxon>Thermodesulfobacteriota</taxon>
        <taxon>Desulfobulbia</taxon>
        <taxon>Desulfobulbales</taxon>
        <taxon>Desulfocapsaceae</taxon>
        <taxon>Desulfofustis</taxon>
    </lineage>
</organism>
<dbReference type="Proteomes" id="UP000184139">
    <property type="component" value="Unassembled WGS sequence"/>
</dbReference>
<dbReference type="SUPFAM" id="SSF63825">
    <property type="entry name" value="YWTD domain"/>
    <property type="match status" value="1"/>
</dbReference>
<reference evidence="1 2" key="1">
    <citation type="submission" date="2016-11" db="EMBL/GenBank/DDBJ databases">
        <authorList>
            <person name="Jaros S."/>
            <person name="Januszkiewicz K."/>
            <person name="Wedrychowicz H."/>
        </authorList>
    </citation>
    <scope>NUCLEOTIDE SEQUENCE [LARGE SCALE GENOMIC DNA]</scope>
    <source>
        <strain evidence="1 2">DSM 9705</strain>
    </source>
</reference>
<keyword evidence="2" id="KW-1185">Reference proteome</keyword>
<name>A0A1M5VQ65_9BACT</name>
<proteinExistence type="predicted"/>
<evidence type="ECO:0008006" key="3">
    <source>
        <dbReference type="Google" id="ProtNLM"/>
    </source>
</evidence>